<sequence>DTWEAINNALQGPQAIWLIGVGDETQRISQFVLENENIINEKKRLILLESLKVVDLAEQIFGANHAGSRLANKINEWYPISGKINDDIKRACIEHEHGQEECALWFNRFGHPTHHLVQVAVNGKLLKDDITGFVQAPIVLLQYLLGASILEDLTVGEVIISLTKQTKVWLPNNRDISCAIIGKFIQGSKIDEKRLTHRLVTDEDELDFLIKDCTNAGTFAGREKCPLGFILTYYKGHQPQYTHLRASMLAYAHINLLKMLRRFKPNKVVRITTDSIYVRKEALYKIKNVSAFFKQEKAKDSDLCPHTYPLCAMCTDPEEFFISKSEYAKWIKEFLKTKMPLEIQPGQWHDKGEKKYGPNADIIYWPKNRYWKSIKDITKNINMVVFTHTNALAKDFQNDRKVKAQTWYSFFRWNGVGEWNPECIGEKKFPRVVIWDKAKCSRLQELKKKIRHQNNRVQLDLFHEALPVAKKWKYLESEWKPSDHGCKQNCLVQISSSSEKKELVKNDIIYLPLNTLSDKFLQGMLGKEKAIDWELGYTMTIHTSQGMTLKAPQRVWVIDEHLAWDNLIYLAVGHVEYLGQLIQIEEYMNQDKKKGREFNLFEWDEAGNPDQWTVDRIDNKL</sequence>
<accession>A0ABN7WTE6</accession>
<keyword evidence="2" id="KW-1185">Reference proteome</keyword>
<gene>
    <name evidence="1" type="ORF">GMARGA_LOCUS34085</name>
</gene>
<dbReference type="EMBL" id="CAJVQB010058594">
    <property type="protein sequence ID" value="CAG8838656.1"/>
    <property type="molecule type" value="Genomic_DNA"/>
</dbReference>
<feature type="non-terminal residue" evidence="1">
    <location>
        <position position="1"/>
    </location>
</feature>
<comment type="caution">
    <text evidence="1">The sequence shown here is derived from an EMBL/GenBank/DDBJ whole genome shotgun (WGS) entry which is preliminary data.</text>
</comment>
<reference evidence="1 2" key="1">
    <citation type="submission" date="2021-06" db="EMBL/GenBank/DDBJ databases">
        <authorList>
            <person name="Kallberg Y."/>
            <person name="Tangrot J."/>
            <person name="Rosling A."/>
        </authorList>
    </citation>
    <scope>NUCLEOTIDE SEQUENCE [LARGE SCALE GENOMIC DNA]</scope>
    <source>
        <strain evidence="1 2">120-4 pot B 10/14</strain>
    </source>
</reference>
<name>A0ABN7WTE6_GIGMA</name>
<organism evidence="1 2">
    <name type="scientific">Gigaspora margarita</name>
    <dbReference type="NCBI Taxonomy" id="4874"/>
    <lineage>
        <taxon>Eukaryota</taxon>
        <taxon>Fungi</taxon>
        <taxon>Fungi incertae sedis</taxon>
        <taxon>Mucoromycota</taxon>
        <taxon>Glomeromycotina</taxon>
        <taxon>Glomeromycetes</taxon>
        <taxon>Diversisporales</taxon>
        <taxon>Gigasporaceae</taxon>
        <taxon>Gigaspora</taxon>
    </lineage>
</organism>
<evidence type="ECO:0000313" key="1">
    <source>
        <dbReference type="EMBL" id="CAG8838656.1"/>
    </source>
</evidence>
<protein>
    <submittedName>
        <fullName evidence="1">17699_t:CDS:1</fullName>
    </submittedName>
</protein>
<evidence type="ECO:0000313" key="2">
    <source>
        <dbReference type="Proteomes" id="UP000789901"/>
    </source>
</evidence>
<feature type="non-terminal residue" evidence="1">
    <location>
        <position position="621"/>
    </location>
</feature>
<dbReference type="Proteomes" id="UP000789901">
    <property type="component" value="Unassembled WGS sequence"/>
</dbReference>
<proteinExistence type="predicted"/>